<dbReference type="InterPro" id="IPR044613">
    <property type="entry name" value="Nep1/2-like"/>
</dbReference>
<dbReference type="AlphaFoldDB" id="A0A1B6LV53"/>
<proteinExistence type="inferred from homology"/>
<dbReference type="InterPro" id="IPR003653">
    <property type="entry name" value="Peptidase_C48_C"/>
</dbReference>
<dbReference type="InterPro" id="IPR038765">
    <property type="entry name" value="Papain-like_cys_pep_sf"/>
</dbReference>
<evidence type="ECO:0000256" key="3">
    <source>
        <dbReference type="ARBA" id="ARBA00022801"/>
    </source>
</evidence>
<feature type="region of interest" description="Disordered" evidence="6">
    <location>
        <begin position="424"/>
        <end position="466"/>
    </location>
</feature>
<evidence type="ECO:0000256" key="5">
    <source>
        <dbReference type="SAM" id="Coils"/>
    </source>
</evidence>
<feature type="compositionally biased region" description="Low complexity" evidence="6">
    <location>
        <begin position="443"/>
        <end position="460"/>
    </location>
</feature>
<comment type="similarity">
    <text evidence="1">Belongs to the peptidase C48 family.</text>
</comment>
<keyword evidence="2" id="KW-0645">Protease</keyword>
<keyword evidence="4" id="KW-0788">Thiol protease</keyword>
<dbReference type="Gene3D" id="3.40.395.10">
    <property type="entry name" value="Adenoviral Proteinase, Chain A"/>
    <property type="match status" value="1"/>
</dbReference>
<sequence>AKCSLHNDSDLKLMKLKEKLQNLSIENELDAETSLSIAAEAGNLLLKENEKLKQELHDLKLTKSEHQLLLEDKVITLENKICEIAVKCEKDEKELVSHIKVLEEKIKNNKAFQDEIMFNLEKEKDSYKKQNGKLLDTNKILEEKLKLSEMELIHAQKELQGLKELNQKETDETCYIPTTNSFLNLSHTSQSNKKGYLKSQDVLKKNIKLNKDKTTNNKSGVLAAKRHTSATNTDTPDSWYRLTDTDISMWAANKLKVPRNTIFLDPAVSHFLKLEKDFQYITKQCDDAELKENNLVLAAVNDRTMEDQPGGEHWSLMAYHGDSDTAYHWDSVSGLNRGHARRLATQLSRYYHSCSHSDSDSVSVSVVEMQCYQQKGEVECGVHVLHNAELACSYLNNNLPLNQTSGYNQQFSVQTYYSQIASLSHQHHNTPEPQSPQTPALFTPQLPSSSSSPHTQSAPLNSKPTPFLIGDSHVRRKAGILTPTILCVNRFDVLSECEGSQSSAGSTDTECDKTDSSPSCFKTAISKKPKAPPKQIKSFKKPNNKKYFKKHTETVGTTRVNDIMNSNYKPKIKLLSDSHGRGIRELLQNSCGVKNQYEVFACVKPNATMAQVLEGGWSEVKSLSQNDHLVIMGGTNNVDLVTGHCGDMTTELDAALKAAGRARVTVVGLP</sequence>
<feature type="domain" description="Ubiquitin-like protease family profile" evidence="7">
    <location>
        <begin position="290"/>
        <end position="414"/>
    </location>
</feature>
<feature type="coiled-coil region" evidence="5">
    <location>
        <begin position="6"/>
        <end position="69"/>
    </location>
</feature>
<keyword evidence="5" id="KW-0175">Coiled coil</keyword>
<evidence type="ECO:0000259" key="7">
    <source>
        <dbReference type="Pfam" id="PF02902"/>
    </source>
</evidence>
<dbReference type="EMBL" id="GEBQ01012453">
    <property type="protein sequence ID" value="JAT27524.1"/>
    <property type="molecule type" value="Transcribed_RNA"/>
</dbReference>
<organism evidence="8">
    <name type="scientific">Graphocephala atropunctata</name>
    <dbReference type="NCBI Taxonomy" id="36148"/>
    <lineage>
        <taxon>Eukaryota</taxon>
        <taxon>Metazoa</taxon>
        <taxon>Ecdysozoa</taxon>
        <taxon>Arthropoda</taxon>
        <taxon>Hexapoda</taxon>
        <taxon>Insecta</taxon>
        <taxon>Pterygota</taxon>
        <taxon>Neoptera</taxon>
        <taxon>Paraneoptera</taxon>
        <taxon>Hemiptera</taxon>
        <taxon>Auchenorrhyncha</taxon>
        <taxon>Membracoidea</taxon>
        <taxon>Cicadellidae</taxon>
        <taxon>Cicadellinae</taxon>
        <taxon>Cicadellini</taxon>
        <taxon>Graphocephala</taxon>
    </lineage>
</organism>
<dbReference type="SUPFAM" id="SSF54001">
    <property type="entry name" value="Cysteine proteinases"/>
    <property type="match status" value="1"/>
</dbReference>
<dbReference type="Pfam" id="PF02902">
    <property type="entry name" value="Peptidase_C48"/>
    <property type="match status" value="1"/>
</dbReference>
<evidence type="ECO:0000256" key="6">
    <source>
        <dbReference type="SAM" id="MobiDB-lite"/>
    </source>
</evidence>
<dbReference type="GO" id="GO:0008234">
    <property type="term" value="F:cysteine-type peptidase activity"/>
    <property type="evidence" value="ECO:0007669"/>
    <property type="project" value="UniProtKB-KW"/>
</dbReference>
<dbReference type="GO" id="GO:0019784">
    <property type="term" value="F:deNEDDylase activity"/>
    <property type="evidence" value="ECO:0007669"/>
    <property type="project" value="InterPro"/>
</dbReference>
<dbReference type="PANTHER" id="PTHR46468:SF1">
    <property type="entry name" value="SENTRIN-SPECIFIC PROTEASE 8"/>
    <property type="match status" value="1"/>
</dbReference>
<keyword evidence="3" id="KW-0378">Hydrolase</keyword>
<feature type="coiled-coil region" evidence="5">
    <location>
        <begin position="124"/>
        <end position="172"/>
    </location>
</feature>
<feature type="non-terminal residue" evidence="8">
    <location>
        <position position="1"/>
    </location>
</feature>
<evidence type="ECO:0000256" key="1">
    <source>
        <dbReference type="ARBA" id="ARBA00005234"/>
    </source>
</evidence>
<gene>
    <name evidence="8" type="ORF">g.1896</name>
</gene>
<evidence type="ECO:0000256" key="2">
    <source>
        <dbReference type="ARBA" id="ARBA00022670"/>
    </source>
</evidence>
<evidence type="ECO:0000313" key="8">
    <source>
        <dbReference type="EMBL" id="JAT27524.1"/>
    </source>
</evidence>
<name>A0A1B6LV53_9HEMI</name>
<dbReference type="PANTHER" id="PTHR46468">
    <property type="entry name" value="SENTRIN-SPECIFIC PROTEASE 8"/>
    <property type="match status" value="1"/>
</dbReference>
<accession>A0A1B6LV53</accession>
<feature type="non-terminal residue" evidence="8">
    <location>
        <position position="670"/>
    </location>
</feature>
<reference evidence="8" key="1">
    <citation type="submission" date="2015-11" db="EMBL/GenBank/DDBJ databases">
        <title>De novo transcriptome assembly of four potential Pierce s Disease insect vectors from Arizona vineyards.</title>
        <authorList>
            <person name="Tassone E.E."/>
        </authorList>
    </citation>
    <scope>NUCLEOTIDE SEQUENCE</scope>
</reference>
<evidence type="ECO:0000256" key="4">
    <source>
        <dbReference type="ARBA" id="ARBA00022807"/>
    </source>
</evidence>
<feature type="compositionally biased region" description="Polar residues" evidence="6">
    <location>
        <begin position="431"/>
        <end position="440"/>
    </location>
</feature>
<dbReference type="GO" id="GO:0000338">
    <property type="term" value="P:protein deneddylation"/>
    <property type="evidence" value="ECO:0007669"/>
    <property type="project" value="TreeGrafter"/>
</dbReference>
<protein>
    <recommendedName>
        <fullName evidence="7">Ubiquitin-like protease family profile domain-containing protein</fullName>
    </recommendedName>
</protein>
<dbReference type="GO" id="GO:0006508">
    <property type="term" value="P:proteolysis"/>
    <property type="evidence" value="ECO:0007669"/>
    <property type="project" value="UniProtKB-KW"/>
</dbReference>